<reference evidence="1" key="1">
    <citation type="submission" date="2021-06" db="EMBL/GenBank/DDBJ databases">
        <authorList>
            <person name="Kallberg Y."/>
            <person name="Tangrot J."/>
            <person name="Rosling A."/>
        </authorList>
    </citation>
    <scope>NUCLEOTIDE SEQUENCE</scope>
    <source>
        <strain evidence="1">MA461A</strain>
    </source>
</reference>
<evidence type="ECO:0000313" key="1">
    <source>
        <dbReference type="EMBL" id="CAG8821776.1"/>
    </source>
</evidence>
<dbReference type="Proteomes" id="UP000789920">
    <property type="component" value="Unassembled WGS sequence"/>
</dbReference>
<name>A0ACA9S130_9GLOM</name>
<comment type="caution">
    <text evidence="1">The sequence shown here is derived from an EMBL/GenBank/DDBJ whole genome shotgun (WGS) entry which is preliminary data.</text>
</comment>
<feature type="non-terminal residue" evidence="1">
    <location>
        <position position="1"/>
    </location>
</feature>
<sequence>PEVFNLIQERIVTSRSKLSNQHQGHDAILEEINRALKSLIPLIPSQHIGKLQHYSESETQEPRTRPGFTDESSCYRAQIRKTQFINPKANNHVFQVISGEQKISEEMK</sequence>
<evidence type="ECO:0000313" key="2">
    <source>
        <dbReference type="Proteomes" id="UP000789920"/>
    </source>
</evidence>
<proteinExistence type="predicted"/>
<dbReference type="EMBL" id="CAJVQC010085341">
    <property type="protein sequence ID" value="CAG8821776.1"/>
    <property type="molecule type" value="Genomic_DNA"/>
</dbReference>
<gene>
    <name evidence="1" type="ORF">RPERSI_LOCUS25656</name>
</gene>
<protein>
    <submittedName>
        <fullName evidence="1">10007_t:CDS:1</fullName>
    </submittedName>
</protein>
<accession>A0ACA9S130</accession>
<keyword evidence="2" id="KW-1185">Reference proteome</keyword>
<organism evidence="1 2">
    <name type="scientific">Racocetra persica</name>
    <dbReference type="NCBI Taxonomy" id="160502"/>
    <lineage>
        <taxon>Eukaryota</taxon>
        <taxon>Fungi</taxon>
        <taxon>Fungi incertae sedis</taxon>
        <taxon>Mucoromycota</taxon>
        <taxon>Glomeromycotina</taxon>
        <taxon>Glomeromycetes</taxon>
        <taxon>Diversisporales</taxon>
        <taxon>Gigasporaceae</taxon>
        <taxon>Racocetra</taxon>
    </lineage>
</organism>